<dbReference type="EMBL" id="BAABIS010000001">
    <property type="protein sequence ID" value="GAA4878816.1"/>
    <property type="molecule type" value="Genomic_DNA"/>
</dbReference>
<comment type="caution">
    <text evidence="1">The sequence shown here is derived from an EMBL/GenBank/DDBJ whole genome shotgun (WGS) entry which is preliminary data.</text>
</comment>
<dbReference type="RefSeq" id="WP_345700806.1">
    <property type="nucleotide sequence ID" value="NZ_BAABIS010000001.1"/>
</dbReference>
<name>A0ABP9EJL9_9ACTN</name>
<evidence type="ECO:0000313" key="1">
    <source>
        <dbReference type="EMBL" id="GAA4878816.1"/>
    </source>
</evidence>
<organism evidence="1 2">
    <name type="scientific">Kitasatospora terrestris</name>
    <dbReference type="NCBI Taxonomy" id="258051"/>
    <lineage>
        <taxon>Bacteria</taxon>
        <taxon>Bacillati</taxon>
        <taxon>Actinomycetota</taxon>
        <taxon>Actinomycetes</taxon>
        <taxon>Kitasatosporales</taxon>
        <taxon>Streptomycetaceae</taxon>
        <taxon>Kitasatospora</taxon>
    </lineage>
</organism>
<keyword evidence="2" id="KW-1185">Reference proteome</keyword>
<sequence length="53" mass="5536">MQLSYALVTEEDFPGGLACSGCHRPIAAGQPYSETVGGMLGDTPVVELVCVYC</sequence>
<gene>
    <name evidence="1" type="ORF">GCM10023235_68730</name>
</gene>
<proteinExistence type="predicted"/>
<accession>A0ABP9EJL9</accession>
<protein>
    <recommendedName>
        <fullName evidence="3">Doubled CXXCH motif domain-containing protein</fullName>
    </recommendedName>
</protein>
<evidence type="ECO:0008006" key="3">
    <source>
        <dbReference type="Google" id="ProtNLM"/>
    </source>
</evidence>
<evidence type="ECO:0000313" key="2">
    <source>
        <dbReference type="Proteomes" id="UP001501752"/>
    </source>
</evidence>
<reference evidence="2" key="1">
    <citation type="journal article" date="2019" name="Int. J. Syst. Evol. Microbiol.">
        <title>The Global Catalogue of Microorganisms (GCM) 10K type strain sequencing project: providing services to taxonomists for standard genome sequencing and annotation.</title>
        <authorList>
            <consortium name="The Broad Institute Genomics Platform"/>
            <consortium name="The Broad Institute Genome Sequencing Center for Infectious Disease"/>
            <person name="Wu L."/>
            <person name="Ma J."/>
        </authorList>
    </citation>
    <scope>NUCLEOTIDE SEQUENCE [LARGE SCALE GENOMIC DNA]</scope>
    <source>
        <strain evidence="2">JCM 13006</strain>
    </source>
</reference>
<dbReference type="Proteomes" id="UP001501752">
    <property type="component" value="Unassembled WGS sequence"/>
</dbReference>